<evidence type="ECO:0000259" key="1">
    <source>
        <dbReference type="SMART" id="SM01359"/>
    </source>
</evidence>
<evidence type="ECO:0000313" key="2">
    <source>
        <dbReference type="EMBL" id="NEL79348.1"/>
    </source>
</evidence>
<organism evidence="2 3">
    <name type="scientific">Xanthomonas perforans</name>
    <dbReference type="NCBI Taxonomy" id="442694"/>
    <lineage>
        <taxon>Bacteria</taxon>
        <taxon>Pseudomonadati</taxon>
        <taxon>Pseudomonadota</taxon>
        <taxon>Gammaproteobacteria</taxon>
        <taxon>Lysobacterales</taxon>
        <taxon>Lysobacteraceae</taxon>
        <taxon>Xanthomonas</taxon>
    </lineage>
</organism>
<dbReference type="GO" id="GO:0004866">
    <property type="term" value="F:endopeptidase inhibitor activity"/>
    <property type="evidence" value="ECO:0007669"/>
    <property type="project" value="TreeGrafter"/>
</dbReference>
<gene>
    <name evidence="2" type="ORF">G3W61_24345</name>
</gene>
<dbReference type="Pfam" id="PF17962">
    <property type="entry name" value="bMG6"/>
    <property type="match status" value="1"/>
</dbReference>
<feature type="non-terminal residue" evidence="2">
    <location>
        <position position="291"/>
    </location>
</feature>
<feature type="domain" description="Alpha-2-macroglobulin bait region" evidence="1">
    <location>
        <begin position="52"/>
        <end position="195"/>
    </location>
</feature>
<sequence>SGNAKLEVPVEWGEYRLDVFDPSTGLTTRYPFRAGWSWNDENRGLDARPDKVKLALDKTAYRAGDTLTVTLTPPHAGKGVLLVESDKLLYVQDIDVKPGSSFEIPVTDAWERHDVYVTALVFRGGSAPSKITPARAVGVAYVPMDRKARRVAVGLAAPKQMRPEQALPVTVSVPELAGKAAHVTISAVDVGILNITRFPVPDANAQFFAQRRLGTDAYDIYGRVIESFEGASGKLKFGGDMALEALPQAKRPTARVQTVDLFSGSVKLDAKGNARVQLPVPDFNGTLRVSA</sequence>
<dbReference type="AlphaFoldDB" id="A0A7X5N0V9"/>
<dbReference type="InterPro" id="IPR051802">
    <property type="entry name" value="YfhM-like"/>
</dbReference>
<dbReference type="Proteomes" id="UP000471082">
    <property type="component" value="Unassembled WGS sequence"/>
</dbReference>
<evidence type="ECO:0000313" key="3">
    <source>
        <dbReference type="Proteomes" id="UP000471082"/>
    </source>
</evidence>
<protein>
    <submittedName>
        <fullName evidence="2">Alpha-2-macroglobulin family protein</fullName>
    </submittedName>
</protein>
<name>A0A7X5N0V9_XANPE</name>
<dbReference type="Pfam" id="PF07703">
    <property type="entry name" value="A2M_BRD"/>
    <property type="match status" value="1"/>
</dbReference>
<dbReference type="InterPro" id="IPR011625">
    <property type="entry name" value="A2M_N_BRD"/>
</dbReference>
<dbReference type="EMBL" id="JAAGYU010000558">
    <property type="protein sequence ID" value="NEL79348.1"/>
    <property type="molecule type" value="Genomic_DNA"/>
</dbReference>
<dbReference type="SMART" id="SM01359">
    <property type="entry name" value="A2M_N_2"/>
    <property type="match status" value="1"/>
</dbReference>
<proteinExistence type="predicted"/>
<feature type="non-terminal residue" evidence="2">
    <location>
        <position position="1"/>
    </location>
</feature>
<accession>A0A7X5N0V9</accession>
<dbReference type="PANTHER" id="PTHR40094:SF1">
    <property type="entry name" value="UBIQUITIN DOMAIN-CONTAINING PROTEIN"/>
    <property type="match status" value="1"/>
</dbReference>
<dbReference type="InterPro" id="IPR041462">
    <property type="entry name" value="Bact_A2M_MG6"/>
</dbReference>
<dbReference type="PANTHER" id="PTHR40094">
    <property type="entry name" value="ALPHA-2-MACROGLOBULIN HOMOLOG"/>
    <property type="match status" value="1"/>
</dbReference>
<reference evidence="2 3" key="1">
    <citation type="submission" date="2019-11" db="EMBL/GenBank/DDBJ databases">
        <title>Genome-resolved metagenomics to study the prevalence of co-infection and intraspecific heterogeneity among plant pathogen metapopulations.</title>
        <authorList>
            <person name="Newberry E."/>
            <person name="Bhandari R."/>
            <person name="Kemble J."/>
            <person name="Sikora E."/>
            <person name="Potnis N."/>
        </authorList>
    </citation>
    <scope>NUCLEOTIDE SEQUENCE [LARGE SCALE GENOMIC DNA]</scope>
    <source>
        <strain evidence="2">Xp_Tom_Tuscaloosa_18b</strain>
    </source>
</reference>
<comment type="caution">
    <text evidence="2">The sequence shown here is derived from an EMBL/GenBank/DDBJ whole genome shotgun (WGS) entry which is preliminary data.</text>
</comment>